<evidence type="ECO:0000256" key="1">
    <source>
        <dbReference type="SAM" id="MobiDB-lite"/>
    </source>
</evidence>
<feature type="compositionally biased region" description="Low complexity" evidence="1">
    <location>
        <begin position="57"/>
        <end position="84"/>
    </location>
</feature>
<organism evidence="2 3">
    <name type="scientific">Thecamonas trahens ATCC 50062</name>
    <dbReference type="NCBI Taxonomy" id="461836"/>
    <lineage>
        <taxon>Eukaryota</taxon>
        <taxon>Apusozoa</taxon>
        <taxon>Apusomonadida</taxon>
        <taxon>Apusomonadidae</taxon>
        <taxon>Thecamonas</taxon>
    </lineage>
</organism>
<feature type="compositionally biased region" description="Polar residues" evidence="1">
    <location>
        <begin position="1"/>
        <end position="10"/>
    </location>
</feature>
<feature type="region of interest" description="Disordered" evidence="1">
    <location>
        <begin position="57"/>
        <end position="85"/>
    </location>
</feature>
<protein>
    <submittedName>
        <fullName evidence="2">Uncharacterized protein</fullName>
    </submittedName>
</protein>
<proteinExistence type="predicted"/>
<gene>
    <name evidence="2" type="ORF">AMSG_04346</name>
</gene>
<accession>A0A0L0D7T1</accession>
<dbReference type="GeneID" id="25563893"/>
<feature type="region of interest" description="Disordered" evidence="1">
    <location>
        <begin position="1"/>
        <end position="30"/>
    </location>
</feature>
<sequence length="210" mass="23211">MDDTSFTLSPMSMPPTPAHLGSHSLTGRGRNSRALLDDAHEMVALLSQLARITQQPQPQLQPQLQSQLQSQLQPQLQPQPQLQQAPSVPVVGTGVVLPHEALNIMAALQAESDARAQEVQDLREAAHARETEMREAEALLAESEARIREQDDIIAQLVEHNEGLMEEREVLRDKVRALREERNSLRSSSAAVQDAAKAHKRERPAQGQGE</sequence>
<dbReference type="RefSeq" id="XP_013758689.1">
    <property type="nucleotide sequence ID" value="XM_013903235.1"/>
</dbReference>
<dbReference type="EMBL" id="GL349450">
    <property type="protein sequence ID" value="KNC48116.1"/>
    <property type="molecule type" value="Genomic_DNA"/>
</dbReference>
<keyword evidence="3" id="KW-1185">Reference proteome</keyword>
<dbReference type="Proteomes" id="UP000054408">
    <property type="component" value="Unassembled WGS sequence"/>
</dbReference>
<feature type="region of interest" description="Disordered" evidence="1">
    <location>
        <begin position="180"/>
        <end position="210"/>
    </location>
</feature>
<reference evidence="2 3" key="1">
    <citation type="submission" date="2010-05" db="EMBL/GenBank/DDBJ databases">
        <title>The Genome Sequence of Thecamonas trahens ATCC 50062.</title>
        <authorList>
            <consortium name="The Broad Institute Genome Sequencing Platform"/>
            <person name="Russ C."/>
            <person name="Cuomo C."/>
            <person name="Shea T."/>
            <person name="Young S.K."/>
            <person name="Zeng Q."/>
            <person name="Koehrsen M."/>
            <person name="Haas B."/>
            <person name="Borodovsky M."/>
            <person name="Guigo R."/>
            <person name="Alvarado L."/>
            <person name="Berlin A."/>
            <person name="Bochicchio J."/>
            <person name="Borenstein D."/>
            <person name="Chapman S."/>
            <person name="Chen Z."/>
            <person name="Freedman E."/>
            <person name="Gellesch M."/>
            <person name="Goldberg J."/>
            <person name="Griggs A."/>
            <person name="Gujja S."/>
            <person name="Heilman E."/>
            <person name="Heiman D."/>
            <person name="Hepburn T."/>
            <person name="Howarth C."/>
            <person name="Jen D."/>
            <person name="Larson L."/>
            <person name="Mehta T."/>
            <person name="Park D."/>
            <person name="Pearson M."/>
            <person name="Roberts A."/>
            <person name="Saif S."/>
            <person name="Shenoy N."/>
            <person name="Sisk P."/>
            <person name="Stolte C."/>
            <person name="Sykes S."/>
            <person name="Thomson T."/>
            <person name="Walk T."/>
            <person name="White J."/>
            <person name="Yandava C."/>
            <person name="Burger G."/>
            <person name="Gray M.W."/>
            <person name="Holland P.W.H."/>
            <person name="King N."/>
            <person name="Lang F.B.F."/>
            <person name="Roger A.J."/>
            <person name="Ruiz-Trillo I."/>
            <person name="Lander E."/>
            <person name="Nusbaum C."/>
        </authorList>
    </citation>
    <scope>NUCLEOTIDE SEQUENCE [LARGE SCALE GENOMIC DNA]</scope>
    <source>
        <strain evidence="2 3">ATCC 50062</strain>
    </source>
</reference>
<name>A0A0L0D7T1_THETB</name>
<evidence type="ECO:0000313" key="3">
    <source>
        <dbReference type="Proteomes" id="UP000054408"/>
    </source>
</evidence>
<dbReference type="AlphaFoldDB" id="A0A0L0D7T1"/>
<evidence type="ECO:0000313" key="2">
    <source>
        <dbReference type="EMBL" id="KNC48116.1"/>
    </source>
</evidence>